<dbReference type="PANTHER" id="PTHR44145">
    <property type="entry name" value="DNAJ HOMOLOG SUBFAMILY A MEMBER 3, MITOCHONDRIAL"/>
    <property type="match status" value="1"/>
</dbReference>
<dbReference type="InterPro" id="IPR051938">
    <property type="entry name" value="Apopto_cytoskel_mod"/>
</dbReference>
<dbReference type="CDD" id="cd06257">
    <property type="entry name" value="DnaJ"/>
    <property type="match status" value="1"/>
</dbReference>
<keyword evidence="1" id="KW-0143">Chaperone</keyword>
<protein>
    <submittedName>
        <fullName evidence="4">Chaperone protein DnaJ</fullName>
    </submittedName>
</protein>
<dbReference type="SMART" id="SM00271">
    <property type="entry name" value="DnaJ"/>
    <property type="match status" value="1"/>
</dbReference>
<evidence type="ECO:0000256" key="1">
    <source>
        <dbReference type="ARBA" id="ARBA00023186"/>
    </source>
</evidence>
<evidence type="ECO:0000256" key="2">
    <source>
        <dbReference type="SAM" id="Phobius"/>
    </source>
</evidence>
<dbReference type="Pfam" id="PF00226">
    <property type="entry name" value="DnaJ"/>
    <property type="match status" value="1"/>
</dbReference>
<keyword evidence="5" id="KW-1185">Reference proteome</keyword>
<comment type="caution">
    <text evidence="4">The sequence shown here is derived from an EMBL/GenBank/DDBJ whole genome shotgun (WGS) entry which is preliminary data.</text>
</comment>
<dbReference type="EMBL" id="LUCM01000242">
    <property type="protein sequence ID" value="KAA0200846.1"/>
    <property type="molecule type" value="Genomic_DNA"/>
</dbReference>
<keyword evidence="2" id="KW-0812">Transmembrane</keyword>
<proteinExistence type="predicted"/>
<keyword evidence="2" id="KW-0472">Membrane</keyword>
<dbReference type="PROSITE" id="PS50076">
    <property type="entry name" value="DNAJ_2"/>
    <property type="match status" value="1"/>
</dbReference>
<keyword evidence="2" id="KW-1133">Transmembrane helix</keyword>
<feature type="transmembrane region" description="Helical" evidence="2">
    <location>
        <begin position="179"/>
        <end position="197"/>
    </location>
</feature>
<dbReference type="Proteomes" id="UP000728185">
    <property type="component" value="Unassembled WGS sequence"/>
</dbReference>
<accession>A0A8E0S9S1</accession>
<sequence length="199" mass="23196">MFAAKIGYRMVLQSPFFPSCRRLKTNSVIKDYYAVLHVTPTASHKEIKKAFFELSKKYHPDISGDDPQSRTKFVELTEAFSVLSKPESRQEYDAKRKLFALGLFGDGFRMEYPKPNSDLSPTALEAYQEEMRRRWHERVLDWARAQGAFELERGISMNQVRDVHPSFSRSTIFDRENRLYILLASSLLLFTFGYVGYLI</sequence>
<dbReference type="InterPro" id="IPR036869">
    <property type="entry name" value="J_dom_sf"/>
</dbReference>
<dbReference type="SUPFAM" id="SSF46565">
    <property type="entry name" value="Chaperone J-domain"/>
    <property type="match status" value="1"/>
</dbReference>
<evidence type="ECO:0000313" key="4">
    <source>
        <dbReference type="EMBL" id="KAA0200846.1"/>
    </source>
</evidence>
<dbReference type="PANTHER" id="PTHR44145:SF3">
    <property type="entry name" value="DNAJ HOMOLOG SUBFAMILY A MEMBER 3, MITOCHONDRIAL"/>
    <property type="match status" value="1"/>
</dbReference>
<gene>
    <name evidence="4" type="ORF">FBUS_07960</name>
</gene>
<name>A0A8E0S9S1_9TREM</name>
<dbReference type="PRINTS" id="PR00625">
    <property type="entry name" value="JDOMAIN"/>
</dbReference>
<evidence type="ECO:0000313" key="5">
    <source>
        <dbReference type="Proteomes" id="UP000728185"/>
    </source>
</evidence>
<reference evidence="4" key="1">
    <citation type="submission" date="2019-05" db="EMBL/GenBank/DDBJ databases">
        <title>Annotation for the trematode Fasciolopsis buski.</title>
        <authorList>
            <person name="Choi Y.-J."/>
        </authorList>
    </citation>
    <scope>NUCLEOTIDE SEQUENCE</scope>
    <source>
        <strain evidence="4">HT</strain>
        <tissue evidence="4">Whole worm</tissue>
    </source>
</reference>
<dbReference type="OrthoDB" id="552049at2759"/>
<organism evidence="4 5">
    <name type="scientific">Fasciolopsis buskii</name>
    <dbReference type="NCBI Taxonomy" id="27845"/>
    <lineage>
        <taxon>Eukaryota</taxon>
        <taxon>Metazoa</taxon>
        <taxon>Spiralia</taxon>
        <taxon>Lophotrochozoa</taxon>
        <taxon>Platyhelminthes</taxon>
        <taxon>Trematoda</taxon>
        <taxon>Digenea</taxon>
        <taxon>Plagiorchiida</taxon>
        <taxon>Echinostomata</taxon>
        <taxon>Echinostomatoidea</taxon>
        <taxon>Fasciolidae</taxon>
        <taxon>Fasciolopsis</taxon>
    </lineage>
</organism>
<dbReference type="InterPro" id="IPR001623">
    <property type="entry name" value="DnaJ_domain"/>
</dbReference>
<feature type="domain" description="J" evidence="3">
    <location>
        <begin position="31"/>
        <end position="96"/>
    </location>
</feature>
<dbReference type="Gene3D" id="1.10.287.110">
    <property type="entry name" value="DnaJ domain"/>
    <property type="match status" value="1"/>
</dbReference>
<evidence type="ECO:0000259" key="3">
    <source>
        <dbReference type="PROSITE" id="PS50076"/>
    </source>
</evidence>
<dbReference type="AlphaFoldDB" id="A0A8E0S9S1"/>